<gene>
    <name evidence="1" type="ORF">MEUPH1_LOCUS9015</name>
</gene>
<organism evidence="1 2">
    <name type="scientific">Macrosiphum euphorbiae</name>
    <name type="common">potato aphid</name>
    <dbReference type="NCBI Taxonomy" id="13131"/>
    <lineage>
        <taxon>Eukaryota</taxon>
        <taxon>Metazoa</taxon>
        <taxon>Ecdysozoa</taxon>
        <taxon>Arthropoda</taxon>
        <taxon>Hexapoda</taxon>
        <taxon>Insecta</taxon>
        <taxon>Pterygota</taxon>
        <taxon>Neoptera</taxon>
        <taxon>Paraneoptera</taxon>
        <taxon>Hemiptera</taxon>
        <taxon>Sternorrhyncha</taxon>
        <taxon>Aphidomorpha</taxon>
        <taxon>Aphidoidea</taxon>
        <taxon>Aphididae</taxon>
        <taxon>Macrosiphini</taxon>
        <taxon>Macrosiphum</taxon>
    </lineage>
</organism>
<comment type="caution">
    <text evidence="1">The sequence shown here is derived from an EMBL/GenBank/DDBJ whole genome shotgun (WGS) entry which is preliminary data.</text>
</comment>
<dbReference type="Proteomes" id="UP001160148">
    <property type="component" value="Unassembled WGS sequence"/>
</dbReference>
<dbReference type="EMBL" id="CARXXK010000002">
    <property type="protein sequence ID" value="CAI6352818.1"/>
    <property type="molecule type" value="Genomic_DNA"/>
</dbReference>
<evidence type="ECO:0000313" key="2">
    <source>
        <dbReference type="Proteomes" id="UP001160148"/>
    </source>
</evidence>
<keyword evidence="2" id="KW-1185">Reference proteome</keyword>
<dbReference type="PANTHER" id="PTHR31025">
    <property type="entry name" value="SI:CH211-196P9.1-RELATED"/>
    <property type="match status" value="1"/>
</dbReference>
<sequence>MKTLSVFQNEYINELMVKFPIGIKVLFTHELREWQKTNAVTNQKTVSSNVNSEVKNSIQDHTSKTIDIDEVLKSSSTGKMITDYYKIHNKFNNNIRTLLVDLIVSHIITKKILMSVQLASNIANYIVAIFPSEVKDIYFMKDTGVNKNPKGKIYAKYYNSMRTLRTCGLVPAVKKSSVKTISHNRYDQQEFEPESDINYILEQIMHDSSISFPILEKLWKQTTKYRLNEIANSTGTSEILKKWNHYTQPLGYRLIDVDFKTLYSNCSDIKYAIEEKFDVLFKLLKEQIKDTESKKMLEYYEENISNISENGKHSVLFYLLHGLLVPTAKKMTKDHTGKKSIIKYSIKDSQNSFMVFKNSVLEMEDYNISRRSENVPIQPFIIICGTTFKPKEIIIFFDCIKYKMFSFISAIDICFKIFHIFNLEYPVESYTVWLFIQKYFYDINTKYDKACHTLGQILSDLKN</sequence>
<accession>A0AAV0WAI5</accession>
<evidence type="ECO:0000313" key="1">
    <source>
        <dbReference type="EMBL" id="CAI6352818.1"/>
    </source>
</evidence>
<protein>
    <submittedName>
        <fullName evidence="1">Uncharacterized protein</fullName>
    </submittedName>
</protein>
<dbReference type="AlphaFoldDB" id="A0AAV0WAI5"/>
<reference evidence="1 2" key="1">
    <citation type="submission" date="2023-01" db="EMBL/GenBank/DDBJ databases">
        <authorList>
            <person name="Whitehead M."/>
        </authorList>
    </citation>
    <scope>NUCLEOTIDE SEQUENCE [LARGE SCALE GENOMIC DNA]</scope>
</reference>
<proteinExistence type="predicted"/>
<name>A0AAV0WAI5_9HEMI</name>
<dbReference type="PANTHER" id="PTHR31025:SF25">
    <property type="entry name" value="ZINC FINGER (C2H2)-60"/>
    <property type="match status" value="1"/>
</dbReference>